<evidence type="ECO:0000313" key="4">
    <source>
        <dbReference type="EMBL" id="MBY8885466.1"/>
    </source>
</evidence>
<reference evidence="4 5" key="1">
    <citation type="submission" date="2021-08" db="EMBL/GenBank/DDBJ databases">
        <title>Streptomyces sp. PTM05 isolated from lichen.</title>
        <authorList>
            <person name="Somphong A."/>
            <person name="Phongsopitanun W."/>
            <person name="Tanasupawat S."/>
        </authorList>
    </citation>
    <scope>NUCLEOTIDE SEQUENCE [LARGE SCALE GENOMIC DNA]</scope>
    <source>
        <strain evidence="4 5">Ptm05</strain>
    </source>
</reference>
<dbReference type="Proteomes" id="UP001198565">
    <property type="component" value="Unassembled WGS sequence"/>
</dbReference>
<evidence type="ECO:0000256" key="3">
    <source>
        <dbReference type="ARBA" id="ARBA00022691"/>
    </source>
</evidence>
<organism evidence="4 5">
    <name type="scientific">Streptantibioticus parmotrematis</name>
    <dbReference type="NCBI Taxonomy" id="2873249"/>
    <lineage>
        <taxon>Bacteria</taxon>
        <taxon>Bacillati</taxon>
        <taxon>Actinomycetota</taxon>
        <taxon>Actinomycetes</taxon>
        <taxon>Kitasatosporales</taxon>
        <taxon>Streptomycetaceae</taxon>
        <taxon>Streptantibioticus</taxon>
    </lineage>
</organism>
<dbReference type="SUPFAM" id="SSF53335">
    <property type="entry name" value="S-adenosyl-L-methionine-dependent methyltransferases"/>
    <property type="match status" value="1"/>
</dbReference>
<dbReference type="PANTHER" id="PTHR10509:SF14">
    <property type="entry name" value="CAFFEOYL-COA O-METHYLTRANSFERASE 3-RELATED"/>
    <property type="match status" value="1"/>
</dbReference>
<dbReference type="InterPro" id="IPR029063">
    <property type="entry name" value="SAM-dependent_MTases_sf"/>
</dbReference>
<keyword evidence="3" id="KW-0949">S-adenosyl-L-methionine</keyword>
<dbReference type="RefSeq" id="WP_222976895.1">
    <property type="nucleotide sequence ID" value="NZ_JAINVZ010000006.1"/>
</dbReference>
<gene>
    <name evidence="4" type="ORF">K7472_11475</name>
</gene>
<evidence type="ECO:0000256" key="2">
    <source>
        <dbReference type="ARBA" id="ARBA00022679"/>
    </source>
</evidence>
<keyword evidence="2" id="KW-0808">Transferase</keyword>
<sequence length="221" mass="23669">MEEQWAAIDTYANGLLVDQDEALRNAAGASREAGLPEIAVSPGQGKFLHLLALTNKARRILEIGTFGGYSTIWLARALPPDGLLVTCEREEDFAKKAWARIEAAGVADRVDLRTGKALETLPALEAEGLGPFDLVFVDADKAGIPDYFTWALKLSRPGTVIIVDNVVLEGAVTDATSPNPAVQGVRRFHEMVAAEPRVSATTIQTVGVRGHDGFTYVLVTG</sequence>
<dbReference type="CDD" id="cd02440">
    <property type="entry name" value="AdoMet_MTases"/>
    <property type="match status" value="1"/>
</dbReference>
<dbReference type="PROSITE" id="PS51682">
    <property type="entry name" value="SAM_OMT_I"/>
    <property type="match status" value="1"/>
</dbReference>
<dbReference type="Pfam" id="PF01596">
    <property type="entry name" value="Methyltransf_3"/>
    <property type="match status" value="1"/>
</dbReference>
<evidence type="ECO:0000313" key="5">
    <source>
        <dbReference type="Proteomes" id="UP001198565"/>
    </source>
</evidence>
<comment type="caution">
    <text evidence="4">The sequence shown here is derived from an EMBL/GenBank/DDBJ whole genome shotgun (WGS) entry which is preliminary data.</text>
</comment>
<keyword evidence="5" id="KW-1185">Reference proteome</keyword>
<dbReference type="Gene3D" id="3.40.50.150">
    <property type="entry name" value="Vaccinia Virus protein VP39"/>
    <property type="match status" value="1"/>
</dbReference>
<dbReference type="InterPro" id="IPR002935">
    <property type="entry name" value="SAM_O-MeTrfase"/>
</dbReference>
<dbReference type="PANTHER" id="PTHR10509">
    <property type="entry name" value="O-METHYLTRANSFERASE-RELATED"/>
    <property type="match status" value="1"/>
</dbReference>
<dbReference type="EMBL" id="JAINVZ010000006">
    <property type="protein sequence ID" value="MBY8885466.1"/>
    <property type="molecule type" value="Genomic_DNA"/>
</dbReference>
<name>A0ABS7QRT5_9ACTN</name>
<evidence type="ECO:0000256" key="1">
    <source>
        <dbReference type="ARBA" id="ARBA00022603"/>
    </source>
</evidence>
<dbReference type="InterPro" id="IPR050362">
    <property type="entry name" value="Cation-dep_OMT"/>
</dbReference>
<keyword evidence="1" id="KW-0489">Methyltransferase</keyword>
<accession>A0ABS7QRT5</accession>
<protein>
    <submittedName>
        <fullName evidence="4">O-methyltransferase</fullName>
    </submittedName>
</protein>
<proteinExistence type="predicted"/>